<comment type="caution">
    <text evidence="3">The sequence shown here is derived from an EMBL/GenBank/DDBJ whole genome shotgun (WGS) entry which is preliminary data.</text>
</comment>
<dbReference type="RefSeq" id="WP_310017586.1">
    <property type="nucleotide sequence ID" value="NZ_JAVDUM010000002.1"/>
</dbReference>
<proteinExistence type="inferred from homology"/>
<dbReference type="InterPro" id="IPR023006">
    <property type="entry name" value="YchJ-like"/>
</dbReference>
<dbReference type="Pfam" id="PF17775">
    <property type="entry name" value="YchJ_M-like"/>
    <property type="match status" value="1"/>
</dbReference>
<accession>A0ABU1S922</accession>
<feature type="domain" description="YchJ-like middle NTF2-like" evidence="2">
    <location>
        <begin position="31"/>
        <end position="125"/>
    </location>
</feature>
<evidence type="ECO:0000313" key="3">
    <source>
        <dbReference type="EMBL" id="MDR6866117.1"/>
    </source>
</evidence>
<reference evidence="3 4" key="1">
    <citation type="submission" date="2023-07" db="EMBL/GenBank/DDBJ databases">
        <title>Sorghum-associated microbial communities from plants grown in Nebraska, USA.</title>
        <authorList>
            <person name="Schachtman D."/>
        </authorList>
    </citation>
    <scope>NUCLEOTIDE SEQUENCE [LARGE SCALE GENOMIC DNA]</scope>
    <source>
        <strain evidence="3 4">2980</strain>
    </source>
</reference>
<keyword evidence="4" id="KW-1185">Reference proteome</keyword>
<dbReference type="Gene3D" id="3.10.450.50">
    <property type="match status" value="1"/>
</dbReference>
<dbReference type="HAMAP" id="MF_00612">
    <property type="entry name" value="UPF0225"/>
    <property type="match status" value="1"/>
</dbReference>
<comment type="similarity">
    <text evidence="1">Belongs to the UPF0225 family.</text>
</comment>
<dbReference type="EMBL" id="JAVDUM010000002">
    <property type="protein sequence ID" value="MDR6866117.1"/>
    <property type="molecule type" value="Genomic_DNA"/>
</dbReference>
<evidence type="ECO:0000313" key="4">
    <source>
        <dbReference type="Proteomes" id="UP001259347"/>
    </source>
</evidence>
<dbReference type="Proteomes" id="UP001259347">
    <property type="component" value="Unassembled WGS sequence"/>
</dbReference>
<dbReference type="InterPro" id="IPR032710">
    <property type="entry name" value="NTF2-like_dom_sf"/>
</dbReference>
<evidence type="ECO:0000259" key="2">
    <source>
        <dbReference type="Pfam" id="PF17775"/>
    </source>
</evidence>
<protein>
    <recommendedName>
        <fullName evidence="1">UPF0225 protein J2Y69_000702</fullName>
    </recommendedName>
</protein>
<name>A0ABU1S922_9MICO</name>
<dbReference type="InterPro" id="IPR048469">
    <property type="entry name" value="YchJ-like_M"/>
</dbReference>
<dbReference type="SUPFAM" id="SSF54427">
    <property type="entry name" value="NTF2-like"/>
    <property type="match status" value="1"/>
</dbReference>
<sequence length="128" mass="14394">MDEKRRRCPCGTGDLFASCCGPILGGRPAPTAERLMRSRYTAFARRDEAYLLRSWHPSTRPSSLDLDDGVRWLGLEILGTEAGGPFDREGVVSFIARYRDGAERGALHEVSRFTREGREWRYLDGVTG</sequence>
<evidence type="ECO:0000256" key="1">
    <source>
        <dbReference type="HAMAP-Rule" id="MF_00612"/>
    </source>
</evidence>
<gene>
    <name evidence="3" type="ORF">J2Y69_000702</name>
</gene>
<organism evidence="3 4">
    <name type="scientific">Microbacterium resistens</name>
    <dbReference type="NCBI Taxonomy" id="156977"/>
    <lineage>
        <taxon>Bacteria</taxon>
        <taxon>Bacillati</taxon>
        <taxon>Actinomycetota</taxon>
        <taxon>Actinomycetes</taxon>
        <taxon>Micrococcales</taxon>
        <taxon>Microbacteriaceae</taxon>
        <taxon>Microbacterium</taxon>
    </lineage>
</organism>